<sequence length="924" mass="103324">MENILCFLNSYTETGLSPNSHCLDIDPNFICLSGLGLFILYLFYVVLTLYSSLTEKNNDIQKHQGRARRKRKSVTFKDRKSLQKEAEEERKLHSILKSFGPPVSCSPLGQHHDTTLFRRLLCPDPVCRVCNRATADIQQLLSWESLKDAAPSVSPLASSASGTESSFTLASTPSATPPEDLILSPRPKPSPPPPLILSPDLITTVADLFSPSPLRDPLPPQPVSPLDSKFPIGHSPPQQLPFPLLPPHHIERVEPSLQPKASLSLNTIFSFGSTLCQDISQAVNRTDSCAHRHEPPTPTALPPEDCTVTQSKSNLTILKTFPEMLSLGGSGGSSTSAPTIKGIDHSHPASSEFSWWQPHAEDSFSSNFVPSDFMEELLTLHSSEASLGGHSVANIIQPVNISFLSHDILALLERQVKRRGDFLMWKENGKKPGSFPTQLRRNYQLNSSRNMLTSAAVKHDLAESFPFWASKGKLEWQHIHQQAPYSKCFEDHLEQKYVQLFWGLPSLHSESLHPTVLVQRGHSSMFVFFNGITNTSISHEPPVLPPPQPLFLPSTQPLPLPQTLPRGQSLHLTQVQSQAQPQCPFPALLPSPLFLIRVCGVCFHRPQNEARSLLPSEINHLEWNVLQKVQESVWGLPSVVQKSQEDFCPPAPNPALVRKSFKVHVPISIIPRDFPLSSEVRKKLEQHIRKRLIQRRWGLPRRIHESLSLLRPQSKISELSVSESNHGPLNISLVEGQRCNVLKKSASSFPRSFHERSSNMLSMENVRNYQGYSQETAPKDHLLHDPETSSDENLRSNSERDLETHMMHLSGNDSGVRLGQKQLENALTVHLSKKFEEINEGRMPGTVHSSWHSVKQTICQIKHQNLAALVSEDHRVDTSQEMSFLRSNKQKMLEAHIKSFHMKPILNLSISGCCGAFPARSVNP</sequence>
<comment type="subcellular location">
    <subcellularLocation>
        <location evidence="1">Membrane</location>
        <topology evidence="1">Single-pass membrane protein</topology>
    </subcellularLocation>
</comment>
<reference evidence="10" key="3">
    <citation type="submission" date="2025-09" db="UniProtKB">
        <authorList>
            <consortium name="Ensembl"/>
        </authorList>
    </citation>
    <scope>IDENTIFICATION</scope>
</reference>
<reference evidence="10 11" key="1">
    <citation type="journal article" date="2005" name="Nature">
        <title>Initial sequence of the chimpanzee genome and comparison with the human genome.</title>
        <authorList>
            <consortium name="Chimpanzee sequencing and analysis consortium"/>
        </authorList>
    </citation>
    <scope>NUCLEOTIDE SEQUENCE [LARGE SCALE GENOMIC DNA]</scope>
</reference>
<dbReference type="GO" id="GO:0016020">
    <property type="term" value="C:membrane"/>
    <property type="evidence" value="ECO:0007669"/>
    <property type="project" value="UniProtKB-SubCell"/>
</dbReference>
<evidence type="ECO:0000259" key="8">
    <source>
        <dbReference type="Pfam" id="PF14650"/>
    </source>
</evidence>
<name>A0A2I3S3G9_PANTR</name>
<evidence type="ECO:0000259" key="9">
    <source>
        <dbReference type="Pfam" id="PF15371"/>
    </source>
</evidence>
<feature type="compositionally biased region" description="Basic residues" evidence="6">
    <location>
        <begin position="63"/>
        <end position="74"/>
    </location>
</feature>
<keyword evidence="11" id="KW-1185">Reference proteome</keyword>
<dbReference type="OMA" id="HCLEYNI"/>
<dbReference type="PANTHER" id="PTHR21859:SF50">
    <property type="entry name" value="SPERMATOGENESIS-ASSOCIATED PROTEIN 31D3-RELATED"/>
    <property type="match status" value="1"/>
</dbReference>
<feature type="region of interest" description="Disordered" evidence="6">
    <location>
        <begin position="60"/>
        <end position="84"/>
    </location>
</feature>
<dbReference type="GeneTree" id="ENSGT00950000183043"/>
<organism evidence="10 11">
    <name type="scientific">Pan troglodytes</name>
    <name type="common">Chimpanzee</name>
    <dbReference type="NCBI Taxonomy" id="9598"/>
    <lineage>
        <taxon>Eukaryota</taxon>
        <taxon>Metazoa</taxon>
        <taxon>Chordata</taxon>
        <taxon>Craniata</taxon>
        <taxon>Vertebrata</taxon>
        <taxon>Euteleostomi</taxon>
        <taxon>Mammalia</taxon>
        <taxon>Eutheria</taxon>
        <taxon>Euarchontoglires</taxon>
        <taxon>Primates</taxon>
        <taxon>Haplorrhini</taxon>
        <taxon>Catarrhini</taxon>
        <taxon>Hominidae</taxon>
        <taxon>Pan</taxon>
    </lineage>
</organism>
<dbReference type="Pfam" id="PF15371">
    <property type="entry name" value="DUF4599"/>
    <property type="match status" value="1"/>
</dbReference>
<feature type="transmembrane region" description="Helical" evidence="7">
    <location>
        <begin position="29"/>
        <end position="50"/>
    </location>
</feature>
<dbReference type="InParanoid" id="A0A2I3S3G9"/>
<feature type="compositionally biased region" description="Low complexity" evidence="6">
    <location>
        <begin position="152"/>
        <end position="161"/>
    </location>
</feature>
<dbReference type="Pfam" id="PF14650">
    <property type="entry name" value="FAM75"/>
    <property type="match status" value="1"/>
</dbReference>
<evidence type="ECO:0000256" key="5">
    <source>
        <dbReference type="ARBA" id="ARBA00035009"/>
    </source>
</evidence>
<evidence type="ECO:0000313" key="11">
    <source>
        <dbReference type="Proteomes" id="UP000002277"/>
    </source>
</evidence>
<dbReference type="Bgee" id="ENSPTRG00000043940">
    <property type="expression patterns" value="Expressed in testis"/>
</dbReference>
<gene>
    <name evidence="10" type="primary">LOC107976689</name>
</gene>
<dbReference type="InterPro" id="IPR039509">
    <property type="entry name" value="SPATA31"/>
</dbReference>
<protein>
    <submittedName>
        <fullName evidence="10">Uncharacterized protein</fullName>
    </submittedName>
</protein>
<dbReference type="Ensembl" id="ENSPTRT00000077545.1">
    <property type="protein sequence ID" value="ENSPTRP00000071382.1"/>
    <property type="gene ID" value="ENSPTRG00000043940.1"/>
</dbReference>
<evidence type="ECO:0000256" key="6">
    <source>
        <dbReference type="SAM" id="MobiDB-lite"/>
    </source>
</evidence>
<dbReference type="Proteomes" id="UP000002277">
    <property type="component" value="Chromosome 9"/>
</dbReference>
<keyword evidence="2 7" id="KW-0812">Transmembrane</keyword>
<reference evidence="10" key="2">
    <citation type="submission" date="2025-08" db="UniProtKB">
        <authorList>
            <consortium name="Ensembl"/>
        </authorList>
    </citation>
    <scope>IDENTIFICATION</scope>
</reference>
<keyword evidence="3 7" id="KW-1133">Transmembrane helix</keyword>
<keyword evidence="4 7" id="KW-0472">Membrane</keyword>
<feature type="region of interest" description="Disordered" evidence="6">
    <location>
        <begin position="152"/>
        <end position="197"/>
    </location>
</feature>
<dbReference type="FunCoup" id="A0A2I3S3G9">
    <property type="interactions" value="9"/>
</dbReference>
<dbReference type="EMBL" id="AACZ04029875">
    <property type="status" value="NOT_ANNOTATED_CDS"/>
    <property type="molecule type" value="Genomic_DNA"/>
</dbReference>
<proteinExistence type="inferred from homology"/>
<evidence type="ECO:0000256" key="2">
    <source>
        <dbReference type="ARBA" id="ARBA00022692"/>
    </source>
</evidence>
<accession>A0A2I3S3G9</accession>
<dbReference type="PANTHER" id="PTHR21859">
    <property type="entry name" value="ACROSOME-SPECIFIC PROTEIN"/>
    <property type="match status" value="1"/>
</dbReference>
<feature type="compositionally biased region" description="Polar residues" evidence="6">
    <location>
        <begin position="162"/>
        <end position="174"/>
    </location>
</feature>
<feature type="domain" description="SPATA31" evidence="8">
    <location>
        <begin position="481"/>
        <end position="851"/>
    </location>
</feature>
<comment type="similarity">
    <text evidence="5">Belongs to the SPATA31 family.</text>
</comment>
<dbReference type="InterPro" id="IPR027970">
    <property type="entry name" value="SPATA31-like"/>
</dbReference>
<evidence type="ECO:0000313" key="10">
    <source>
        <dbReference type="Ensembl" id="ENSPTRP00000071382.1"/>
    </source>
</evidence>
<evidence type="ECO:0000256" key="3">
    <source>
        <dbReference type="ARBA" id="ARBA00022989"/>
    </source>
</evidence>
<dbReference type="AlphaFoldDB" id="A0A2I3S3G9"/>
<feature type="compositionally biased region" description="Basic and acidic residues" evidence="6">
    <location>
        <begin position="75"/>
        <end position="84"/>
    </location>
</feature>
<feature type="compositionally biased region" description="Pro residues" evidence="6">
    <location>
        <begin position="186"/>
        <end position="196"/>
    </location>
</feature>
<evidence type="ECO:0000256" key="1">
    <source>
        <dbReference type="ARBA" id="ARBA00004167"/>
    </source>
</evidence>
<feature type="domain" description="SPATA31-like" evidence="9">
    <location>
        <begin position="66"/>
        <end position="161"/>
    </location>
</feature>
<evidence type="ECO:0000256" key="4">
    <source>
        <dbReference type="ARBA" id="ARBA00023136"/>
    </source>
</evidence>
<evidence type="ECO:0000256" key="7">
    <source>
        <dbReference type="SAM" id="Phobius"/>
    </source>
</evidence>